<dbReference type="InterPro" id="IPR003439">
    <property type="entry name" value="ABC_transporter-like_ATP-bd"/>
</dbReference>
<dbReference type="EMBL" id="AWXZ01000029">
    <property type="protein sequence ID" value="ESR24954.1"/>
    <property type="molecule type" value="Genomic_DNA"/>
</dbReference>
<dbReference type="Proteomes" id="UP000017819">
    <property type="component" value="Unassembled WGS sequence"/>
</dbReference>
<dbReference type="GO" id="GO:0016887">
    <property type="term" value="F:ATP hydrolysis activity"/>
    <property type="evidence" value="ECO:0007669"/>
    <property type="project" value="InterPro"/>
</dbReference>
<dbReference type="PANTHER" id="PTHR43394:SF1">
    <property type="entry name" value="ATP-BINDING CASSETTE SUB-FAMILY B MEMBER 10, MITOCHONDRIAL"/>
    <property type="match status" value="1"/>
</dbReference>
<dbReference type="GO" id="GO:0015421">
    <property type="term" value="F:ABC-type oligopeptide transporter activity"/>
    <property type="evidence" value="ECO:0007669"/>
    <property type="project" value="TreeGrafter"/>
</dbReference>
<dbReference type="PATRIC" id="fig|631454.5.peg.2246"/>
<evidence type="ECO:0000256" key="2">
    <source>
        <dbReference type="ARBA" id="ARBA00005417"/>
    </source>
</evidence>
<protein>
    <submittedName>
        <fullName evidence="12">Lipid A export ATP-binding/permease protein MsbA</fullName>
        <ecNumber evidence="12">3.6.3.25</ecNumber>
    </submittedName>
</protein>
<evidence type="ECO:0000256" key="1">
    <source>
        <dbReference type="ARBA" id="ARBA00004651"/>
    </source>
</evidence>
<dbReference type="InterPro" id="IPR011527">
    <property type="entry name" value="ABC1_TM_dom"/>
</dbReference>
<dbReference type="RefSeq" id="WP_023432407.1">
    <property type="nucleotide sequence ID" value="NZ_AWXZ01000029.1"/>
</dbReference>
<keyword evidence="7 9" id="KW-1133">Transmembrane helix</keyword>
<keyword evidence="5" id="KW-0547">Nucleotide-binding</keyword>
<keyword evidence="6 12" id="KW-0067">ATP-binding</keyword>
<dbReference type="Gene3D" id="1.20.1560.10">
    <property type="entry name" value="ABC transporter type 1, transmembrane domain"/>
    <property type="match status" value="1"/>
</dbReference>
<dbReference type="CDD" id="cd18552">
    <property type="entry name" value="ABC_6TM_MsbA_like"/>
    <property type="match status" value="1"/>
</dbReference>
<keyword evidence="12" id="KW-0378">Hydrolase</keyword>
<dbReference type="eggNOG" id="COG1132">
    <property type="taxonomic scope" value="Bacteria"/>
</dbReference>
<gene>
    <name evidence="12" type="ORF">N177_2277</name>
</gene>
<keyword evidence="8 9" id="KW-0472">Membrane</keyword>
<feature type="transmembrane region" description="Helical" evidence="9">
    <location>
        <begin position="43"/>
        <end position="65"/>
    </location>
</feature>
<dbReference type="GO" id="GO:0005524">
    <property type="term" value="F:ATP binding"/>
    <property type="evidence" value="ECO:0007669"/>
    <property type="project" value="UniProtKB-KW"/>
</dbReference>
<dbReference type="STRING" id="631454.N177_2277"/>
<dbReference type="PANTHER" id="PTHR43394">
    <property type="entry name" value="ATP-DEPENDENT PERMEASE MDL1, MITOCHONDRIAL"/>
    <property type="match status" value="1"/>
</dbReference>
<name>V4RI02_9HYPH</name>
<evidence type="ECO:0000256" key="6">
    <source>
        <dbReference type="ARBA" id="ARBA00022840"/>
    </source>
</evidence>
<accession>V4RI02</accession>
<dbReference type="OrthoDB" id="9804259at2"/>
<feature type="transmembrane region" description="Helical" evidence="9">
    <location>
        <begin position="77"/>
        <end position="98"/>
    </location>
</feature>
<dbReference type="FunFam" id="3.40.50.300:FF:000287">
    <property type="entry name" value="Multidrug ABC transporter ATP-binding protein"/>
    <property type="match status" value="1"/>
</dbReference>
<evidence type="ECO:0000256" key="9">
    <source>
        <dbReference type="SAM" id="Phobius"/>
    </source>
</evidence>
<keyword evidence="13" id="KW-1185">Reference proteome</keyword>
<evidence type="ECO:0000259" key="11">
    <source>
        <dbReference type="PROSITE" id="PS50929"/>
    </source>
</evidence>
<keyword evidence="4 9" id="KW-0812">Transmembrane</keyword>
<evidence type="ECO:0000256" key="8">
    <source>
        <dbReference type="ARBA" id="ARBA00023136"/>
    </source>
</evidence>
<sequence>MASETLAESADLEREDSLHADRFTTMEVARRITREHLWPQRKILYACFGVMAVSAATTGAMPFLLQKAVDEVFVKQQMSFVIILPLAIIAIVVTKGIAEYYATVWQAHIGNVLLADLRVRMFETLARADLGWLQRTHSARFVSSFMNDVLSIRQAASTSLVALGQNLLKVVVLTGAMFYMDWRLSILALIAMPVALRFMRKQRKSMHASAKRMFQETGDLGTLVSQTLTGIRVVKAYDREEQETQKARATIDRTFDYIMRGVRTRAASGPTTEALTGVGFALAIFYAGYQGIQGTLTAGQFSGFAAAAMFVYPPMKSIAQLQTTLQEGVAAANRVFGILDEARLVEEKPDARDLTPGRGEIRFENVDFGYKSGEPVLREFSMVVPAGKRVALVGPSGAGKSTVLNLLLRFYDPQSGRVLIDGQDISDCTITSVRKVSALVTQEPVLFDDTVRANITYGSEGASEAEIVAAAKAAVAHDFIMNFPEAYDTPVGEAGGRLSGGQRQRVAFARAMLRNAPILLLDEPTSALDSQAEAQLQAALDELLKGRTVIMIAHRLSTVRKADIIYVMDRGRVVEAGTHEELLSRDGPYARLHRTQYGAPDADLDKVLAADNGD</sequence>
<comment type="caution">
    <text evidence="12">The sequence shown here is derived from an EMBL/GenBank/DDBJ whole genome shotgun (WGS) entry which is preliminary data.</text>
</comment>
<evidence type="ECO:0000313" key="13">
    <source>
        <dbReference type="Proteomes" id="UP000017819"/>
    </source>
</evidence>
<evidence type="ECO:0000313" key="12">
    <source>
        <dbReference type="EMBL" id="ESR24954.1"/>
    </source>
</evidence>
<evidence type="ECO:0000256" key="5">
    <source>
        <dbReference type="ARBA" id="ARBA00022741"/>
    </source>
</evidence>
<feature type="transmembrane region" description="Helical" evidence="9">
    <location>
        <begin position="182"/>
        <end position="199"/>
    </location>
</feature>
<dbReference type="PROSITE" id="PS50929">
    <property type="entry name" value="ABC_TM1F"/>
    <property type="match status" value="1"/>
</dbReference>
<feature type="domain" description="ABC transporter" evidence="10">
    <location>
        <begin position="361"/>
        <end position="595"/>
    </location>
</feature>
<dbReference type="Pfam" id="PF00005">
    <property type="entry name" value="ABC_tran"/>
    <property type="match status" value="1"/>
</dbReference>
<dbReference type="AlphaFoldDB" id="V4RI02"/>
<evidence type="ECO:0000256" key="4">
    <source>
        <dbReference type="ARBA" id="ARBA00022692"/>
    </source>
</evidence>
<dbReference type="Pfam" id="PF00664">
    <property type="entry name" value="ABC_membrane"/>
    <property type="match status" value="1"/>
</dbReference>
<dbReference type="EC" id="3.6.3.25" evidence="12"/>
<keyword evidence="3" id="KW-0813">Transport</keyword>
<dbReference type="PROSITE" id="PS50893">
    <property type="entry name" value="ABC_TRANSPORTER_2"/>
    <property type="match status" value="1"/>
</dbReference>
<dbReference type="InterPro" id="IPR003593">
    <property type="entry name" value="AAA+_ATPase"/>
</dbReference>
<comment type="similarity">
    <text evidence="2">Belongs to the ABC transporter superfamily.</text>
</comment>
<proteinExistence type="inferred from homology"/>
<reference evidence="12 13" key="1">
    <citation type="journal article" date="2014" name="Genome Announc.">
        <title>Draft Genome Sequence of Lutibaculum baratangense Strain AMV1T, Isolated from a Mud Volcano in Andamans, India.</title>
        <authorList>
            <person name="Singh A."/>
            <person name="Sreenivas A."/>
            <person name="Sathyanarayana Reddy G."/>
            <person name="Pinnaka A.K."/>
            <person name="Shivaji S."/>
        </authorList>
    </citation>
    <scope>NUCLEOTIDE SEQUENCE [LARGE SCALE GENOMIC DNA]</scope>
    <source>
        <strain evidence="12 13">AMV1</strain>
    </source>
</reference>
<evidence type="ECO:0000256" key="3">
    <source>
        <dbReference type="ARBA" id="ARBA00022448"/>
    </source>
</evidence>
<dbReference type="Gene3D" id="3.40.50.300">
    <property type="entry name" value="P-loop containing nucleotide triphosphate hydrolases"/>
    <property type="match status" value="1"/>
</dbReference>
<dbReference type="InterPro" id="IPR017871">
    <property type="entry name" value="ABC_transporter-like_CS"/>
</dbReference>
<evidence type="ECO:0000256" key="7">
    <source>
        <dbReference type="ARBA" id="ARBA00022989"/>
    </source>
</evidence>
<dbReference type="InterPro" id="IPR036640">
    <property type="entry name" value="ABC1_TM_sf"/>
</dbReference>
<dbReference type="GO" id="GO:0005886">
    <property type="term" value="C:plasma membrane"/>
    <property type="evidence" value="ECO:0007669"/>
    <property type="project" value="UniProtKB-SubCell"/>
</dbReference>
<dbReference type="PROSITE" id="PS00211">
    <property type="entry name" value="ABC_TRANSPORTER_1"/>
    <property type="match status" value="1"/>
</dbReference>
<comment type="subcellular location">
    <subcellularLocation>
        <location evidence="1">Cell membrane</location>
        <topology evidence="1">Multi-pass membrane protein</topology>
    </subcellularLocation>
</comment>
<dbReference type="SUPFAM" id="SSF52540">
    <property type="entry name" value="P-loop containing nucleoside triphosphate hydrolases"/>
    <property type="match status" value="1"/>
</dbReference>
<organism evidence="12 13">
    <name type="scientific">Lutibaculum baratangense AMV1</name>
    <dbReference type="NCBI Taxonomy" id="631454"/>
    <lineage>
        <taxon>Bacteria</taxon>
        <taxon>Pseudomonadati</taxon>
        <taxon>Pseudomonadota</taxon>
        <taxon>Alphaproteobacteria</taxon>
        <taxon>Hyphomicrobiales</taxon>
        <taxon>Tepidamorphaceae</taxon>
        <taxon>Lutibaculum</taxon>
    </lineage>
</organism>
<dbReference type="InterPro" id="IPR027417">
    <property type="entry name" value="P-loop_NTPase"/>
</dbReference>
<dbReference type="InterPro" id="IPR039421">
    <property type="entry name" value="Type_1_exporter"/>
</dbReference>
<evidence type="ECO:0000259" key="10">
    <source>
        <dbReference type="PROSITE" id="PS50893"/>
    </source>
</evidence>
<dbReference type="SMART" id="SM00382">
    <property type="entry name" value="AAA"/>
    <property type="match status" value="1"/>
</dbReference>
<dbReference type="SUPFAM" id="SSF90123">
    <property type="entry name" value="ABC transporter transmembrane region"/>
    <property type="match status" value="1"/>
</dbReference>
<feature type="domain" description="ABC transmembrane type-1" evidence="11">
    <location>
        <begin position="46"/>
        <end position="327"/>
    </location>
</feature>